<feature type="transmembrane region" description="Helical" evidence="1">
    <location>
        <begin position="12"/>
        <end position="29"/>
    </location>
</feature>
<dbReference type="Proteomes" id="UP000738431">
    <property type="component" value="Chromosome"/>
</dbReference>
<dbReference type="InterPro" id="IPR036866">
    <property type="entry name" value="RibonucZ/Hydroxyglut_hydro"/>
</dbReference>
<dbReference type="PANTHER" id="PTHR15032:SF4">
    <property type="entry name" value="N-ACYL-PHOSPHATIDYLETHANOLAMINE-HYDROLYZING PHOSPHOLIPASE D"/>
    <property type="match status" value="1"/>
</dbReference>
<keyword evidence="4" id="KW-1185">Reference proteome</keyword>
<dbReference type="PANTHER" id="PTHR15032">
    <property type="entry name" value="N-ACYL-PHOSPHATIDYLETHANOLAMINE-HYDROLYZING PHOSPHOLIPASE D"/>
    <property type="match status" value="1"/>
</dbReference>
<proteinExistence type="predicted"/>
<evidence type="ECO:0000256" key="1">
    <source>
        <dbReference type="SAM" id="Phobius"/>
    </source>
</evidence>
<dbReference type="InterPro" id="IPR006311">
    <property type="entry name" value="TAT_signal"/>
</dbReference>
<sequence>MPTRRFTRRRFLRNVAIVGGTALTGFVGYRQLMASPARFPVSDHCDGRRFFNPRFHENRNWFDVLRWKFTSKGTKWPEEIDAPPQQPPPAPTDGTLTATWINHATVLLQTRHGNILTDPVYSERCSPVSFAGPKRVHPPGVKWEDLPPIDLILLSHDHYDHCDAATLARFAAQPKPPLVITPLGNGALLRDFGFAADRIVELDWWEAHEISHGFHVRATPARHWSNRVTGGRNHRLWSGFFIQAGGRTVYYTGDTAWDEHMFGDVRERCGPPDLALIPIGAYEPRWFMAAQHCNPEEALRIHRTVGAGKSLGVHWGTFQLTDEGIDAPVKALAAARREIGVPEDLFRTLEPGGSLRV</sequence>
<dbReference type="PROSITE" id="PS51318">
    <property type="entry name" value="TAT"/>
    <property type="match status" value="1"/>
</dbReference>
<accession>A0ABZ1CE97</accession>
<gene>
    <name evidence="3" type="ORF">K1X11_010120</name>
</gene>
<dbReference type="RefSeq" id="WP_221032219.1">
    <property type="nucleotide sequence ID" value="NZ_CP139781.1"/>
</dbReference>
<protein>
    <submittedName>
        <fullName evidence="3">MBL fold metallo-hydrolase</fullName>
    </submittedName>
</protein>
<evidence type="ECO:0000313" key="4">
    <source>
        <dbReference type="Proteomes" id="UP000738431"/>
    </source>
</evidence>
<dbReference type="SUPFAM" id="SSF56281">
    <property type="entry name" value="Metallo-hydrolase/oxidoreductase"/>
    <property type="match status" value="1"/>
</dbReference>
<evidence type="ECO:0000259" key="2">
    <source>
        <dbReference type="SMART" id="SM00849"/>
    </source>
</evidence>
<keyword evidence="1" id="KW-1133">Transmembrane helix</keyword>
<dbReference type="SMART" id="SM00849">
    <property type="entry name" value="Lactamase_B"/>
    <property type="match status" value="1"/>
</dbReference>
<dbReference type="Pfam" id="PF12706">
    <property type="entry name" value="Lactamase_B_2"/>
    <property type="match status" value="1"/>
</dbReference>
<dbReference type="Gene3D" id="3.60.15.10">
    <property type="entry name" value="Ribonuclease Z/Hydroxyacylglutathione hydrolase-like"/>
    <property type="match status" value="1"/>
</dbReference>
<keyword evidence="1" id="KW-0812">Transmembrane</keyword>
<dbReference type="InterPro" id="IPR001279">
    <property type="entry name" value="Metallo-B-lactamas"/>
</dbReference>
<name>A0ABZ1CE97_9BACT</name>
<dbReference type="EMBL" id="CP139781">
    <property type="protein sequence ID" value="WRQ89761.1"/>
    <property type="molecule type" value="Genomic_DNA"/>
</dbReference>
<evidence type="ECO:0000313" key="3">
    <source>
        <dbReference type="EMBL" id="WRQ89761.1"/>
    </source>
</evidence>
<organism evidence="3 4">
    <name type="scientific">Actomonas aquatica</name>
    <dbReference type="NCBI Taxonomy" id="2866162"/>
    <lineage>
        <taxon>Bacteria</taxon>
        <taxon>Pseudomonadati</taxon>
        <taxon>Verrucomicrobiota</taxon>
        <taxon>Opitutia</taxon>
        <taxon>Opitutales</taxon>
        <taxon>Opitutaceae</taxon>
        <taxon>Actomonas</taxon>
    </lineage>
</organism>
<reference evidence="3 4" key="2">
    <citation type="submission" date="2023-12" db="EMBL/GenBank/DDBJ databases">
        <title>Description of an unclassified Opitutus bacterium of Verrucomicrobiota.</title>
        <authorList>
            <person name="Zhang D.-F."/>
        </authorList>
    </citation>
    <scope>NUCLEOTIDE SEQUENCE [LARGE SCALE GENOMIC DNA]</scope>
    <source>
        <strain evidence="3 4">WL0086</strain>
    </source>
</reference>
<keyword evidence="1" id="KW-0472">Membrane</keyword>
<feature type="domain" description="Metallo-beta-lactamase" evidence="2">
    <location>
        <begin position="102"/>
        <end position="292"/>
    </location>
</feature>
<reference evidence="3 4" key="1">
    <citation type="submission" date="2021-08" db="EMBL/GenBank/DDBJ databases">
        <authorList>
            <person name="Zhang D."/>
            <person name="Zhang A."/>
            <person name="Wang L."/>
        </authorList>
    </citation>
    <scope>NUCLEOTIDE SEQUENCE [LARGE SCALE GENOMIC DNA]</scope>
    <source>
        <strain evidence="3 4">WL0086</strain>
    </source>
</reference>